<proteinExistence type="predicted"/>
<reference evidence="2" key="1">
    <citation type="submission" date="2020-02" db="EMBL/GenBank/DDBJ databases">
        <authorList>
            <person name="Meier V. D."/>
        </authorList>
    </citation>
    <scope>NUCLEOTIDE SEQUENCE</scope>
    <source>
        <strain evidence="2">AVDCRST_MAG47</strain>
    </source>
</reference>
<evidence type="ECO:0000313" key="2">
    <source>
        <dbReference type="EMBL" id="CAA9365101.1"/>
    </source>
</evidence>
<evidence type="ECO:0000256" key="1">
    <source>
        <dbReference type="SAM" id="MobiDB-lite"/>
    </source>
</evidence>
<gene>
    <name evidence="2" type="ORF">AVDCRST_MAG47-492</name>
</gene>
<protein>
    <submittedName>
        <fullName evidence="2">Protein translocase subunit SecE</fullName>
    </submittedName>
</protein>
<dbReference type="AlphaFoldDB" id="A0A6J4MUT1"/>
<feature type="region of interest" description="Disordered" evidence="1">
    <location>
        <begin position="1"/>
        <end position="69"/>
    </location>
</feature>
<name>A0A6J4MUT1_9ACTN</name>
<feature type="non-terminal residue" evidence="2">
    <location>
        <position position="1"/>
    </location>
</feature>
<accession>A0A6J4MUT1</accession>
<dbReference type="EMBL" id="CADCUK010000035">
    <property type="protein sequence ID" value="CAA9365101.1"/>
    <property type="molecule type" value="Genomic_DNA"/>
</dbReference>
<feature type="non-terminal residue" evidence="2">
    <location>
        <position position="69"/>
    </location>
</feature>
<organism evidence="2">
    <name type="scientific">uncultured Nocardioidaceae bacterium</name>
    <dbReference type="NCBI Taxonomy" id="253824"/>
    <lineage>
        <taxon>Bacteria</taxon>
        <taxon>Bacillati</taxon>
        <taxon>Actinomycetota</taxon>
        <taxon>Actinomycetes</taxon>
        <taxon>Propionibacteriales</taxon>
        <taxon>Nocardioidaceae</taxon>
        <taxon>environmental samples</taxon>
    </lineage>
</organism>
<feature type="compositionally biased region" description="Basic and acidic residues" evidence="1">
    <location>
        <begin position="1"/>
        <end position="11"/>
    </location>
</feature>
<feature type="compositionally biased region" description="Basic and acidic residues" evidence="1">
    <location>
        <begin position="24"/>
        <end position="35"/>
    </location>
</feature>
<sequence length="69" mass="7623">EHQLHARESHQPGDLLPPGGGRAPEGRLADPDAADHLLLGGPGLRGRRDDVRRAARPRLRQGRLRDLRL</sequence>